<accession>A0A5J9VVC2</accession>
<evidence type="ECO:0000256" key="3">
    <source>
        <dbReference type="ARBA" id="ARBA00038471"/>
    </source>
</evidence>
<evidence type="ECO:0000256" key="2">
    <source>
        <dbReference type="ARBA" id="ARBA00023157"/>
    </source>
</evidence>
<proteinExistence type="inferred from homology"/>
<dbReference type="Pfam" id="PF04043">
    <property type="entry name" value="PMEI"/>
    <property type="match status" value="1"/>
</dbReference>
<dbReference type="InterPro" id="IPR006501">
    <property type="entry name" value="Pectinesterase_inhib_dom"/>
</dbReference>
<dbReference type="Proteomes" id="UP000324897">
    <property type="component" value="Chromosome 4"/>
</dbReference>
<keyword evidence="7" id="KW-1185">Reference proteome</keyword>
<keyword evidence="2" id="KW-1015">Disulfide bond</keyword>
<sequence>MAAGFQLALSHCALVLFLLLVVPDSCLAAKTTTLQVKCEKYAAGSRSNYDFCMKTMQADRASATADARGLAAIAARIAKATGDKITAALRDAATTLPRWRCLSACATEYGAAARRLGFAARAAAGGGLVRDISEVLSKAYGAPASCDAEFANAGQRGSPVSAADRRLDDVISMAIAFLP</sequence>
<dbReference type="Gramene" id="TVU39858">
    <property type="protein sequence ID" value="TVU39858"/>
    <property type="gene ID" value="EJB05_13301"/>
</dbReference>
<feature type="non-terminal residue" evidence="6">
    <location>
        <position position="1"/>
    </location>
</feature>
<dbReference type="InterPro" id="IPR035513">
    <property type="entry name" value="Invertase/methylesterase_inhib"/>
</dbReference>
<feature type="domain" description="Pectinesterase inhibitor" evidence="5">
    <location>
        <begin position="47"/>
        <end position="176"/>
    </location>
</feature>
<name>A0A5J9VVC2_9POAL</name>
<evidence type="ECO:0000256" key="1">
    <source>
        <dbReference type="ARBA" id="ARBA00022729"/>
    </source>
</evidence>
<organism evidence="6 7">
    <name type="scientific">Eragrostis curvula</name>
    <name type="common">weeping love grass</name>
    <dbReference type="NCBI Taxonomy" id="38414"/>
    <lineage>
        <taxon>Eukaryota</taxon>
        <taxon>Viridiplantae</taxon>
        <taxon>Streptophyta</taxon>
        <taxon>Embryophyta</taxon>
        <taxon>Tracheophyta</taxon>
        <taxon>Spermatophyta</taxon>
        <taxon>Magnoliopsida</taxon>
        <taxon>Liliopsida</taxon>
        <taxon>Poales</taxon>
        <taxon>Poaceae</taxon>
        <taxon>PACMAD clade</taxon>
        <taxon>Chloridoideae</taxon>
        <taxon>Eragrostideae</taxon>
        <taxon>Eragrostidinae</taxon>
        <taxon>Eragrostis</taxon>
    </lineage>
</organism>
<evidence type="ECO:0000259" key="5">
    <source>
        <dbReference type="Pfam" id="PF04043"/>
    </source>
</evidence>
<protein>
    <recommendedName>
        <fullName evidence="5">Pectinesterase inhibitor domain-containing protein</fullName>
    </recommendedName>
</protein>
<dbReference type="Gene3D" id="1.20.140.40">
    <property type="entry name" value="Invertase/pectin methylesterase inhibitor family protein"/>
    <property type="match status" value="1"/>
</dbReference>
<feature type="chain" id="PRO_5023880456" description="Pectinesterase inhibitor domain-containing protein" evidence="4">
    <location>
        <begin position="29"/>
        <end position="179"/>
    </location>
</feature>
<dbReference type="SUPFAM" id="SSF101148">
    <property type="entry name" value="Plant invertase/pectin methylesterase inhibitor"/>
    <property type="match status" value="1"/>
</dbReference>
<dbReference type="AlphaFoldDB" id="A0A5J9VVC2"/>
<keyword evidence="1 4" id="KW-0732">Signal</keyword>
<comment type="caution">
    <text evidence="6">The sequence shown here is derived from an EMBL/GenBank/DDBJ whole genome shotgun (WGS) entry which is preliminary data.</text>
</comment>
<evidence type="ECO:0000256" key="4">
    <source>
        <dbReference type="SAM" id="SignalP"/>
    </source>
</evidence>
<dbReference type="EMBL" id="RWGY01000007">
    <property type="protein sequence ID" value="TVU39858.1"/>
    <property type="molecule type" value="Genomic_DNA"/>
</dbReference>
<dbReference type="OrthoDB" id="599202at2759"/>
<feature type="signal peptide" evidence="4">
    <location>
        <begin position="1"/>
        <end position="28"/>
    </location>
</feature>
<gene>
    <name evidence="6" type="ORF">EJB05_13301</name>
</gene>
<evidence type="ECO:0000313" key="7">
    <source>
        <dbReference type="Proteomes" id="UP000324897"/>
    </source>
</evidence>
<reference evidence="6 7" key="1">
    <citation type="journal article" date="2019" name="Sci. Rep.">
        <title>A high-quality genome of Eragrostis curvula grass provides insights into Poaceae evolution and supports new strategies to enhance forage quality.</title>
        <authorList>
            <person name="Carballo J."/>
            <person name="Santos B.A.C.M."/>
            <person name="Zappacosta D."/>
            <person name="Garbus I."/>
            <person name="Selva J.P."/>
            <person name="Gallo C.A."/>
            <person name="Diaz A."/>
            <person name="Albertini E."/>
            <person name="Caccamo M."/>
            <person name="Echenique V."/>
        </authorList>
    </citation>
    <scope>NUCLEOTIDE SEQUENCE [LARGE SCALE GENOMIC DNA]</scope>
    <source>
        <strain evidence="7">cv. Victoria</strain>
        <tissue evidence="6">Leaf</tissue>
    </source>
</reference>
<dbReference type="NCBIfam" id="TIGR01614">
    <property type="entry name" value="PME_inhib"/>
    <property type="match status" value="1"/>
</dbReference>
<dbReference type="PANTHER" id="PTHR35357">
    <property type="entry name" value="OS02G0537100 PROTEIN"/>
    <property type="match status" value="1"/>
</dbReference>
<comment type="similarity">
    <text evidence="3">Belongs to the PMEI family.</text>
</comment>
<dbReference type="GO" id="GO:0004857">
    <property type="term" value="F:enzyme inhibitor activity"/>
    <property type="evidence" value="ECO:0007669"/>
    <property type="project" value="InterPro"/>
</dbReference>
<dbReference type="PANTHER" id="PTHR35357:SF24">
    <property type="entry name" value="OS04G0587200 PROTEIN"/>
    <property type="match status" value="1"/>
</dbReference>
<evidence type="ECO:0000313" key="6">
    <source>
        <dbReference type="EMBL" id="TVU39858.1"/>
    </source>
</evidence>